<keyword evidence="1 6" id="KW-0489">Methyltransferase</keyword>
<feature type="compositionally biased region" description="Polar residues" evidence="4">
    <location>
        <begin position="11"/>
        <end position="24"/>
    </location>
</feature>
<proteinExistence type="predicted"/>
<dbReference type="PANTHER" id="PTHR13563">
    <property type="entry name" value="TRNA (GUANINE-9-) METHYLTRANSFERASE"/>
    <property type="match status" value="1"/>
</dbReference>
<dbReference type="AlphaFoldDB" id="A0A3M7P9Q5"/>
<dbReference type="GO" id="GO:0008168">
    <property type="term" value="F:methyltransferase activity"/>
    <property type="evidence" value="ECO:0007669"/>
    <property type="project" value="UniProtKB-KW"/>
</dbReference>
<dbReference type="PROSITE" id="PS51675">
    <property type="entry name" value="SAM_MT_TRM10"/>
    <property type="match status" value="1"/>
</dbReference>
<feature type="region of interest" description="Disordered" evidence="4">
    <location>
        <begin position="1"/>
        <end position="64"/>
    </location>
</feature>
<evidence type="ECO:0000256" key="1">
    <source>
        <dbReference type="ARBA" id="ARBA00022603"/>
    </source>
</evidence>
<dbReference type="PANTHER" id="PTHR13563:SF19">
    <property type="entry name" value="TRNA METHYLTRANSFERASE 10 HOMOLOG B"/>
    <property type="match status" value="1"/>
</dbReference>
<feature type="compositionally biased region" description="Basic residues" evidence="4">
    <location>
        <begin position="27"/>
        <end position="42"/>
    </location>
</feature>
<dbReference type="InterPro" id="IPR038459">
    <property type="entry name" value="MT_TRM10-typ_sf"/>
</dbReference>
<dbReference type="InterPro" id="IPR028564">
    <property type="entry name" value="MT_TRM10-typ"/>
</dbReference>
<dbReference type="STRING" id="10195.A0A3M7P9Q5"/>
<organism evidence="6 7">
    <name type="scientific">Brachionus plicatilis</name>
    <name type="common">Marine rotifer</name>
    <name type="synonym">Brachionus muelleri</name>
    <dbReference type="NCBI Taxonomy" id="10195"/>
    <lineage>
        <taxon>Eukaryota</taxon>
        <taxon>Metazoa</taxon>
        <taxon>Spiralia</taxon>
        <taxon>Gnathifera</taxon>
        <taxon>Rotifera</taxon>
        <taxon>Eurotatoria</taxon>
        <taxon>Monogononta</taxon>
        <taxon>Pseudotrocha</taxon>
        <taxon>Ploima</taxon>
        <taxon>Brachionidae</taxon>
        <taxon>Brachionus</taxon>
    </lineage>
</organism>
<evidence type="ECO:0000313" key="7">
    <source>
        <dbReference type="Proteomes" id="UP000276133"/>
    </source>
</evidence>
<sequence length="287" mass="33976">MEDIEKKGDQSDSNQYEENSTNSNDLKRKRSKTEKKFERYKKRIENYKAKKQKKKRLKQEQTEKVEPELKNIEQNYEKFLSKRQIKEKIIERLNQVYTSPENSLKICIDCSFSDKMSSKEMSRLAQQIGRCYATNKSLESPVHFTLCNLESNSNFYKELCRVNDGFDRYILEKTNQSLIDRFCDKKESICYLSPDSEDYLEDIDADQIYVIGGLVDETIKSCALPIEKYLTRRISDQDENRKFNYNKILAVNQVFNILAYVFEHKDWIKALDINVPKRKGFMSSESL</sequence>
<evidence type="ECO:0000259" key="5">
    <source>
        <dbReference type="PROSITE" id="PS51675"/>
    </source>
</evidence>
<comment type="caution">
    <text evidence="6">The sequence shown here is derived from an EMBL/GenBank/DDBJ whole genome shotgun (WGS) entry which is preliminary data.</text>
</comment>
<accession>A0A3M7P9Q5</accession>
<dbReference type="InterPro" id="IPR007356">
    <property type="entry name" value="tRNA_m1G_MeTrfase_euk"/>
</dbReference>
<dbReference type="Gene3D" id="3.40.1280.30">
    <property type="match status" value="1"/>
</dbReference>
<dbReference type="GO" id="GO:0002939">
    <property type="term" value="P:tRNA N1-guanine methylation"/>
    <property type="evidence" value="ECO:0007669"/>
    <property type="project" value="TreeGrafter"/>
</dbReference>
<gene>
    <name evidence="6" type="ORF">BpHYR1_017279</name>
</gene>
<dbReference type="Proteomes" id="UP000276133">
    <property type="component" value="Unassembled WGS sequence"/>
</dbReference>
<name>A0A3M7P9Q5_BRAPC</name>
<keyword evidence="2 6" id="KW-0808">Transferase</keyword>
<keyword evidence="3" id="KW-0949">S-adenosyl-L-methionine</keyword>
<evidence type="ECO:0000256" key="4">
    <source>
        <dbReference type="SAM" id="MobiDB-lite"/>
    </source>
</evidence>
<dbReference type="OrthoDB" id="278300at2759"/>
<reference evidence="6 7" key="1">
    <citation type="journal article" date="2018" name="Sci. Rep.">
        <title>Genomic signatures of local adaptation to the degree of environmental predictability in rotifers.</title>
        <authorList>
            <person name="Franch-Gras L."/>
            <person name="Hahn C."/>
            <person name="Garcia-Roger E.M."/>
            <person name="Carmona M.J."/>
            <person name="Serra M."/>
            <person name="Gomez A."/>
        </authorList>
    </citation>
    <scope>NUCLEOTIDE SEQUENCE [LARGE SCALE GENOMIC DNA]</scope>
    <source>
        <strain evidence="6">HYR1</strain>
    </source>
</reference>
<dbReference type="GO" id="GO:0000049">
    <property type="term" value="F:tRNA binding"/>
    <property type="evidence" value="ECO:0007669"/>
    <property type="project" value="TreeGrafter"/>
</dbReference>
<feature type="compositionally biased region" description="Basic and acidic residues" evidence="4">
    <location>
        <begin position="1"/>
        <end position="10"/>
    </location>
</feature>
<protein>
    <submittedName>
        <fullName evidence="6">tRNA methyltransferase 10-like protein</fullName>
    </submittedName>
</protein>
<dbReference type="GO" id="GO:0005654">
    <property type="term" value="C:nucleoplasm"/>
    <property type="evidence" value="ECO:0007669"/>
    <property type="project" value="TreeGrafter"/>
</dbReference>
<keyword evidence="7" id="KW-1185">Reference proteome</keyword>
<feature type="domain" description="SAM-dependent MTase TRM10-type" evidence="5">
    <location>
        <begin position="89"/>
        <end position="282"/>
    </location>
</feature>
<evidence type="ECO:0000256" key="2">
    <source>
        <dbReference type="ARBA" id="ARBA00022679"/>
    </source>
</evidence>
<evidence type="ECO:0000256" key="3">
    <source>
        <dbReference type="ARBA" id="ARBA00022691"/>
    </source>
</evidence>
<evidence type="ECO:0000313" key="6">
    <source>
        <dbReference type="EMBL" id="RMZ95821.1"/>
    </source>
</evidence>
<dbReference type="EMBL" id="REGN01012331">
    <property type="protein sequence ID" value="RMZ95821.1"/>
    <property type="molecule type" value="Genomic_DNA"/>
</dbReference>